<evidence type="ECO:0000313" key="6">
    <source>
        <dbReference type="Proteomes" id="UP000572212"/>
    </source>
</evidence>
<comment type="caution">
    <text evidence="5">The sequence shown here is derived from an EMBL/GenBank/DDBJ whole genome shotgun (WGS) entry which is preliminary data.</text>
</comment>
<dbReference type="SMART" id="SM00421">
    <property type="entry name" value="HTH_LUXR"/>
    <property type="match status" value="1"/>
</dbReference>
<name>A0A841RQD8_9BACI</name>
<dbReference type="Proteomes" id="UP000572212">
    <property type="component" value="Unassembled WGS sequence"/>
</dbReference>
<evidence type="ECO:0000256" key="1">
    <source>
        <dbReference type="ARBA" id="ARBA00023015"/>
    </source>
</evidence>
<sequence>MVHAIKRIISGQPFVNETLAGVLLGTYREQTSKEPQRPVGIFTNREWQVMELLAEGYSNQKISEQLFITDKTVKNHISSILRKLNVPDRTNAVLFALKNRWFVI</sequence>
<keyword evidence="1" id="KW-0805">Transcription regulation</keyword>
<dbReference type="PROSITE" id="PS50043">
    <property type="entry name" value="HTH_LUXR_2"/>
    <property type="match status" value="1"/>
</dbReference>
<proteinExistence type="predicted"/>
<reference evidence="5 6" key="1">
    <citation type="submission" date="2020-08" db="EMBL/GenBank/DDBJ databases">
        <title>Genomic Encyclopedia of Type Strains, Phase IV (KMG-IV): sequencing the most valuable type-strain genomes for metagenomic binning, comparative biology and taxonomic classification.</title>
        <authorList>
            <person name="Goeker M."/>
        </authorList>
    </citation>
    <scope>NUCLEOTIDE SEQUENCE [LARGE SCALE GENOMIC DNA]</scope>
    <source>
        <strain evidence="5 6">DSM 11805</strain>
    </source>
</reference>
<dbReference type="EMBL" id="JACHON010000021">
    <property type="protein sequence ID" value="MBB6514057.1"/>
    <property type="molecule type" value="Genomic_DNA"/>
</dbReference>
<dbReference type="RefSeq" id="WP_246384477.1">
    <property type="nucleotide sequence ID" value="NZ_BAAACU010000048.1"/>
</dbReference>
<dbReference type="Gene3D" id="1.10.10.10">
    <property type="entry name" value="Winged helix-like DNA-binding domain superfamily/Winged helix DNA-binding domain"/>
    <property type="match status" value="1"/>
</dbReference>
<gene>
    <name evidence="5" type="ORF">GGQ92_002878</name>
</gene>
<dbReference type="AlphaFoldDB" id="A0A841RQD8"/>
<organism evidence="5 6">
    <name type="scientific">Gracilibacillus halotolerans</name>
    <dbReference type="NCBI Taxonomy" id="74386"/>
    <lineage>
        <taxon>Bacteria</taxon>
        <taxon>Bacillati</taxon>
        <taxon>Bacillota</taxon>
        <taxon>Bacilli</taxon>
        <taxon>Bacillales</taxon>
        <taxon>Bacillaceae</taxon>
        <taxon>Gracilibacillus</taxon>
    </lineage>
</organism>
<dbReference type="CDD" id="cd06170">
    <property type="entry name" value="LuxR_C_like"/>
    <property type="match status" value="1"/>
</dbReference>
<evidence type="ECO:0000256" key="3">
    <source>
        <dbReference type="ARBA" id="ARBA00023163"/>
    </source>
</evidence>
<keyword evidence="3" id="KW-0804">Transcription</keyword>
<dbReference type="GO" id="GO:0006355">
    <property type="term" value="P:regulation of DNA-templated transcription"/>
    <property type="evidence" value="ECO:0007669"/>
    <property type="project" value="InterPro"/>
</dbReference>
<dbReference type="InterPro" id="IPR000792">
    <property type="entry name" value="Tscrpt_reg_LuxR_C"/>
</dbReference>
<dbReference type="InterPro" id="IPR016032">
    <property type="entry name" value="Sig_transdc_resp-reg_C-effctor"/>
</dbReference>
<keyword evidence="2 5" id="KW-0238">DNA-binding</keyword>
<protein>
    <submittedName>
        <fullName evidence="5">DNA-binding NarL/FixJ family response regulator</fullName>
    </submittedName>
</protein>
<dbReference type="PROSITE" id="PS00622">
    <property type="entry name" value="HTH_LUXR_1"/>
    <property type="match status" value="1"/>
</dbReference>
<dbReference type="PANTHER" id="PTHR44688">
    <property type="entry name" value="DNA-BINDING TRANSCRIPTIONAL ACTIVATOR DEVR_DOSR"/>
    <property type="match status" value="1"/>
</dbReference>
<keyword evidence="6" id="KW-1185">Reference proteome</keyword>
<evidence type="ECO:0000256" key="2">
    <source>
        <dbReference type="ARBA" id="ARBA00023125"/>
    </source>
</evidence>
<accession>A0A841RQD8</accession>
<evidence type="ECO:0000259" key="4">
    <source>
        <dbReference type="PROSITE" id="PS50043"/>
    </source>
</evidence>
<dbReference type="InterPro" id="IPR036388">
    <property type="entry name" value="WH-like_DNA-bd_sf"/>
</dbReference>
<dbReference type="Pfam" id="PF00196">
    <property type="entry name" value="GerE"/>
    <property type="match status" value="1"/>
</dbReference>
<dbReference type="PANTHER" id="PTHR44688:SF16">
    <property type="entry name" value="DNA-BINDING TRANSCRIPTIONAL ACTIVATOR DEVR_DOSR"/>
    <property type="match status" value="1"/>
</dbReference>
<dbReference type="GO" id="GO:0003677">
    <property type="term" value="F:DNA binding"/>
    <property type="evidence" value="ECO:0007669"/>
    <property type="project" value="UniProtKB-KW"/>
</dbReference>
<dbReference type="PRINTS" id="PR00038">
    <property type="entry name" value="HTHLUXR"/>
</dbReference>
<feature type="domain" description="HTH luxR-type" evidence="4">
    <location>
        <begin position="35"/>
        <end position="100"/>
    </location>
</feature>
<evidence type="ECO:0000313" key="5">
    <source>
        <dbReference type="EMBL" id="MBB6514057.1"/>
    </source>
</evidence>
<dbReference type="SUPFAM" id="SSF46894">
    <property type="entry name" value="C-terminal effector domain of the bipartite response regulators"/>
    <property type="match status" value="1"/>
</dbReference>